<organism evidence="2 3">
    <name type="scientific">Aspergillus novoparasiticus</name>
    <dbReference type="NCBI Taxonomy" id="986946"/>
    <lineage>
        <taxon>Eukaryota</taxon>
        <taxon>Fungi</taxon>
        <taxon>Dikarya</taxon>
        <taxon>Ascomycota</taxon>
        <taxon>Pezizomycotina</taxon>
        <taxon>Eurotiomycetes</taxon>
        <taxon>Eurotiomycetidae</taxon>
        <taxon>Eurotiales</taxon>
        <taxon>Aspergillaceae</taxon>
        <taxon>Aspergillus</taxon>
        <taxon>Aspergillus subgen. Circumdati</taxon>
    </lineage>
</organism>
<dbReference type="Gene3D" id="1.20.1280.50">
    <property type="match status" value="1"/>
</dbReference>
<keyword evidence="3" id="KW-1185">Reference proteome</keyword>
<dbReference type="EMBL" id="ML733437">
    <property type="protein sequence ID" value="KAB8219541.1"/>
    <property type="molecule type" value="Genomic_DNA"/>
</dbReference>
<evidence type="ECO:0000259" key="1">
    <source>
        <dbReference type="PROSITE" id="PS50181"/>
    </source>
</evidence>
<gene>
    <name evidence="2" type="ORF">BDV33DRAFT_191834</name>
</gene>
<evidence type="ECO:0000313" key="3">
    <source>
        <dbReference type="Proteomes" id="UP000326799"/>
    </source>
</evidence>
<accession>A0A5N6EPK9</accession>
<sequence length="395" mass="45658">MFSLTSLPSSGARYVVPASTSHVSGPSMSPFQRRGPMKTHDILFVPSTRTTTRTMATVPLQRQAVSGCILNISLVRDVVVHWDIPGLTSLWRRCEAARLGRVWSTTIAETKRSRRTTWNVRLTAIISFQGSWTVCRFPKLGARECRPQDISMIGSNRRTPLMIYPLQYREEPDPAVQKAADENWVHVSGDEWLAANPFYVPKLREILGRAMDTGPSFSPQDGAFEPLVSLAKNTSDPFARLPQEILDMIIDNLSTKDIVSLRLVSRKFYQFHVSLWHRLIREDMPWLWEVWSSEKPYFWATVTEGDIKQNKGETRIEFGEENIMTHTINVDEHLAKWTMPIPTPGRTNWFLLYRDVKRHWNELRGLWNRRRIWNYQEGLVASLRMHILSSDDHTV</sequence>
<dbReference type="PROSITE" id="PS50181">
    <property type="entry name" value="FBOX"/>
    <property type="match status" value="1"/>
</dbReference>
<dbReference type="AlphaFoldDB" id="A0A5N6EPK9"/>
<dbReference type="Pfam" id="PF12937">
    <property type="entry name" value="F-box-like"/>
    <property type="match status" value="1"/>
</dbReference>
<name>A0A5N6EPK9_9EURO</name>
<dbReference type="SMART" id="SM00256">
    <property type="entry name" value="FBOX"/>
    <property type="match status" value="1"/>
</dbReference>
<dbReference type="CDD" id="cd09917">
    <property type="entry name" value="F-box_SF"/>
    <property type="match status" value="1"/>
</dbReference>
<reference evidence="2 3" key="1">
    <citation type="submission" date="2019-04" db="EMBL/GenBank/DDBJ databases">
        <title>Fungal friends and foes A comparative genomics study of 23 Aspergillus species from section Flavi.</title>
        <authorList>
            <consortium name="DOE Joint Genome Institute"/>
            <person name="Kjaerbolling I."/>
            <person name="Vesth T.C."/>
            <person name="Frisvad J.C."/>
            <person name="Nybo J.L."/>
            <person name="Theobald S."/>
            <person name="Kildgaard S."/>
            <person name="Petersen T.I."/>
            <person name="Kuo A."/>
            <person name="Sato A."/>
            <person name="Lyhne E.K."/>
            <person name="Kogle M.E."/>
            <person name="Wiebenga A."/>
            <person name="Kun R.S."/>
            <person name="Lubbers R.J."/>
            <person name="Makela M.R."/>
            <person name="Barry K."/>
            <person name="Chovatia M."/>
            <person name="Clum A."/>
            <person name="Daum C."/>
            <person name="Haridas S."/>
            <person name="He G."/>
            <person name="LaButti K."/>
            <person name="Lipzen A."/>
            <person name="Mondo S."/>
            <person name="Pangilinan J."/>
            <person name="Riley R."/>
            <person name="Salamov A."/>
            <person name="Simmons B.A."/>
            <person name="Magnuson J.K."/>
            <person name="Henrissat B."/>
            <person name="Mortensen U.H."/>
            <person name="Larsen T.O."/>
            <person name="De vries R.P."/>
            <person name="Grigoriev I.V."/>
            <person name="Machida M."/>
            <person name="Baker S.E."/>
            <person name="Andersen M.R."/>
        </authorList>
    </citation>
    <scope>NUCLEOTIDE SEQUENCE [LARGE SCALE GENOMIC DNA]</scope>
    <source>
        <strain evidence="2 3">CBS 126849</strain>
    </source>
</reference>
<proteinExistence type="predicted"/>
<dbReference type="InterPro" id="IPR036047">
    <property type="entry name" value="F-box-like_dom_sf"/>
</dbReference>
<dbReference type="Proteomes" id="UP000326799">
    <property type="component" value="Unassembled WGS sequence"/>
</dbReference>
<feature type="domain" description="F-box" evidence="1">
    <location>
        <begin position="235"/>
        <end position="279"/>
    </location>
</feature>
<dbReference type="SUPFAM" id="SSF81383">
    <property type="entry name" value="F-box domain"/>
    <property type="match status" value="1"/>
</dbReference>
<dbReference type="InterPro" id="IPR001810">
    <property type="entry name" value="F-box_dom"/>
</dbReference>
<protein>
    <recommendedName>
        <fullName evidence="1">F-box domain-containing protein</fullName>
    </recommendedName>
</protein>
<evidence type="ECO:0000313" key="2">
    <source>
        <dbReference type="EMBL" id="KAB8219541.1"/>
    </source>
</evidence>